<dbReference type="AlphaFoldDB" id="A0AAV7K2Z0"/>
<feature type="domain" description="GATOR2 complex protein MIO zinc-ribbon like" evidence="4">
    <location>
        <begin position="782"/>
        <end position="893"/>
    </location>
</feature>
<gene>
    <name evidence="6" type="ORF">LOD99_2005</name>
</gene>
<dbReference type="Pfam" id="PF17034">
    <property type="entry name" value="zinc_ribbon_16"/>
    <property type="match status" value="1"/>
</dbReference>
<organism evidence="6 7">
    <name type="scientific">Oopsacas minuta</name>
    <dbReference type="NCBI Taxonomy" id="111878"/>
    <lineage>
        <taxon>Eukaryota</taxon>
        <taxon>Metazoa</taxon>
        <taxon>Porifera</taxon>
        <taxon>Hexactinellida</taxon>
        <taxon>Hexasterophora</taxon>
        <taxon>Lyssacinosida</taxon>
        <taxon>Leucopsacidae</taxon>
        <taxon>Oopsacas</taxon>
    </lineage>
</organism>
<protein>
    <submittedName>
        <fullName evidence="6">WD repeat-containing protein mio</fullName>
    </submittedName>
</protein>
<accession>A0AAV7K2Z0</accession>
<evidence type="ECO:0000256" key="3">
    <source>
        <dbReference type="ARBA" id="ARBA00022737"/>
    </source>
</evidence>
<dbReference type="PANTHER" id="PTHR16453:SF9">
    <property type="entry name" value="GATOR COMPLEX PROTEIN MIOS"/>
    <property type="match status" value="1"/>
</dbReference>
<dbReference type="Gene3D" id="2.130.10.10">
    <property type="entry name" value="YVTN repeat-like/Quinoprotein amine dehydrogenase"/>
    <property type="match status" value="1"/>
</dbReference>
<evidence type="ECO:0000256" key="2">
    <source>
        <dbReference type="ARBA" id="ARBA00022574"/>
    </source>
</evidence>
<evidence type="ECO:0000259" key="4">
    <source>
        <dbReference type="Pfam" id="PF17034"/>
    </source>
</evidence>
<dbReference type="Pfam" id="PF21720">
    <property type="entry name" value="MIOS_WD40"/>
    <property type="match status" value="1"/>
</dbReference>
<dbReference type="GO" id="GO:0005737">
    <property type="term" value="C:cytoplasm"/>
    <property type="evidence" value="ECO:0007669"/>
    <property type="project" value="TreeGrafter"/>
</dbReference>
<keyword evidence="3" id="KW-0677">Repeat</keyword>
<sequence>MSFTKISYPVEIDHHSKLELHSSPNDKYEIASFTPVEISVFRLETISLSDLKVSNLPLSLVSTRPTRSYLIDPTATAVCVAWKPDKNYKYIFAVGFSNAKVILLNLSPDRKLDIPTYINDIFQGGGFKRACTSMAWNPTQPNYLAIGYPKIHKPDQSLRIWDITKLTTEGNNSLYPVITTGHLNALSWVADSAQHLVYSNLGGVGLYDFSQAQLGKHNKSKVINGICTDNLSKLYAAGYCDCRVRVWSLEAFNPNFFSFHTQHPVVSICWSLLRHSTLIVMTSYPEIYQLTLPRHESGIINAATTEEGVFYPTPNGQQSHDFARNLISEKLHDIHIMHPDSRFTFLPHPTIVSAIIILLPSTQSSPPPTQSSTTTQSSIKSKFLQVILHSHTVLAMSPQGPLARASDINLSLCYFPHHLSPADTIHRRIQAGYCFSPVTNLRVCTDMGSMGEELVALWEWLGSMETGLEGRGHGMQLGDVMLNGLAANVLCLIQTNKHDYEYCDVSPDPIGDRGVSPCWHYSPNREMSLRLLGWLPSGIGDDLTERLLSENKLGKAVLQIVISESNTGVRRAIQLLRKVASSERDASIAAMALAGYPSCLQNKYWIETCINQATTLTDPYLRLCVRILYSHYSDLYNIIRNEHIPANDKFILACSYLSDKDLDRFRTDLLKEIETKSLLEGLFLTGLGTRGIPIMRKYLLESGDLLTVCILSSMTLKYSLDMGSLVPPEISKLIDCWWGCLCDYMDRTRLWKERCRLQIARNKLLNQRPPDDIANAKWYIQCGYCGKRISGDDRKELRGRKLASIHLSTEKNVSTSGSCCPSCYKPLPRCVVCHRHMGSSAEHVPNGTGVDSKPTDDWITWCQTCGHWGHSKHLSDWFKENTCCPSPCCSCQCIWNDK</sequence>
<dbReference type="Proteomes" id="UP001165289">
    <property type="component" value="Unassembled WGS sequence"/>
</dbReference>
<dbReference type="SUPFAM" id="SSF50978">
    <property type="entry name" value="WD40 repeat-like"/>
    <property type="match status" value="1"/>
</dbReference>
<keyword evidence="7" id="KW-1185">Reference proteome</keyword>
<dbReference type="InterPro" id="IPR036322">
    <property type="entry name" value="WD40_repeat_dom_sf"/>
</dbReference>
<dbReference type="InterPro" id="IPR037593">
    <property type="entry name" value="MIOS/Sea4"/>
</dbReference>
<name>A0AAV7K2Z0_9METZ</name>
<evidence type="ECO:0000259" key="5">
    <source>
        <dbReference type="Pfam" id="PF21719"/>
    </source>
</evidence>
<dbReference type="EMBL" id="JAKMXF010000188">
    <property type="protein sequence ID" value="KAI6655506.1"/>
    <property type="molecule type" value="Genomic_DNA"/>
</dbReference>
<evidence type="ECO:0000256" key="1">
    <source>
        <dbReference type="ARBA" id="ARBA00009713"/>
    </source>
</evidence>
<dbReference type="GO" id="GO:1904263">
    <property type="term" value="P:positive regulation of TORC1 signaling"/>
    <property type="evidence" value="ECO:0007669"/>
    <property type="project" value="TreeGrafter"/>
</dbReference>
<dbReference type="PANTHER" id="PTHR16453">
    <property type="entry name" value="WD40 DOMAIN-CONTAINING PROTEIN MIO FAMILY MEMBER"/>
    <property type="match status" value="1"/>
</dbReference>
<reference evidence="6 7" key="1">
    <citation type="journal article" date="2023" name="BMC Biol.">
        <title>The compact genome of the sponge Oopsacas minuta (Hexactinellida) is lacking key metazoan core genes.</title>
        <authorList>
            <person name="Santini S."/>
            <person name="Schenkelaars Q."/>
            <person name="Jourda C."/>
            <person name="Duchesne M."/>
            <person name="Belahbib H."/>
            <person name="Rocher C."/>
            <person name="Selva M."/>
            <person name="Riesgo A."/>
            <person name="Vervoort M."/>
            <person name="Leys S.P."/>
            <person name="Kodjabachian L."/>
            <person name="Le Bivic A."/>
            <person name="Borchiellini C."/>
            <person name="Claverie J.M."/>
            <person name="Renard E."/>
        </authorList>
    </citation>
    <scope>NUCLEOTIDE SEQUENCE [LARGE SCALE GENOMIC DNA]</scope>
    <source>
        <strain evidence="6">SPO-2</strain>
    </source>
</reference>
<comment type="similarity">
    <text evidence="1">Belongs to the WD repeat mio family.</text>
</comment>
<evidence type="ECO:0000313" key="6">
    <source>
        <dbReference type="EMBL" id="KAI6655506.1"/>
    </source>
</evidence>
<dbReference type="GO" id="GO:0034198">
    <property type="term" value="P:cellular response to amino acid starvation"/>
    <property type="evidence" value="ECO:0007669"/>
    <property type="project" value="TreeGrafter"/>
</dbReference>
<dbReference type="InterPro" id="IPR049092">
    <property type="entry name" value="MIOS_a-sol"/>
</dbReference>
<proteinExistence type="inferred from homology"/>
<feature type="domain" description="MIOS-like alpha-solenoid" evidence="5">
    <location>
        <begin position="425"/>
        <end position="656"/>
    </location>
</feature>
<evidence type="ECO:0000313" key="7">
    <source>
        <dbReference type="Proteomes" id="UP001165289"/>
    </source>
</evidence>
<comment type="caution">
    <text evidence="6">The sequence shown here is derived from an EMBL/GenBank/DDBJ whole genome shotgun (WGS) entry which is preliminary data.</text>
</comment>
<dbReference type="Pfam" id="PF21719">
    <property type="entry name" value="MIOS_a-sol"/>
    <property type="match status" value="1"/>
</dbReference>
<dbReference type="InterPro" id="IPR015943">
    <property type="entry name" value="WD40/YVTN_repeat-like_dom_sf"/>
</dbReference>
<dbReference type="InterPro" id="IPR031488">
    <property type="entry name" value="Zn_ribbon_mio"/>
</dbReference>
<dbReference type="CDD" id="cd16691">
    <property type="entry name" value="mRING-H2-C3H3C2_Mio"/>
    <property type="match status" value="1"/>
</dbReference>
<keyword evidence="2" id="KW-0853">WD repeat</keyword>